<sequence length="380" mass="39962">MFSTPRAPSKPASSGGFFSSSPGSFFGSAPAQPEQKSSFFGLPSSLPTESLTSDLFGIFKGPEATQSGESQQLETQIRQDDHKNKLKTDIENASSTEEKYAEITQESEVPEKGLIENAERADKAEPEECDVTEPVEEEARNDSIELSEESKAGPQLAPEPKADAPSDLESKGIFDITGLTAPKFGFISGAAEGASSLGSLFSTGPSSVFVAKTPQPPQSDGGLFSGFKNLSAGIFQEEKPAGKEDPSPSSSVFGMKLGSMFGASDSPKAQATPPVVTSQPPILSPKLAEEVCQLEAEKLSLGSEETGSADVSDTEGPTETSKTGSCDTLHRSAMSGFPSLSLEEGLIPSPLEEGVVSLVNEENSDHNTDELKKESLQRLV</sequence>
<feature type="compositionally biased region" description="Basic and acidic residues" evidence="1">
    <location>
        <begin position="137"/>
        <end position="151"/>
    </location>
</feature>
<feature type="region of interest" description="Disordered" evidence="1">
    <location>
        <begin position="60"/>
        <end position="169"/>
    </location>
</feature>
<dbReference type="Proteomes" id="UP001174136">
    <property type="component" value="Unassembled WGS sequence"/>
</dbReference>
<accession>A0AA47NZB3</accession>
<feature type="compositionally biased region" description="Acidic residues" evidence="1">
    <location>
        <begin position="127"/>
        <end position="136"/>
    </location>
</feature>
<evidence type="ECO:0000256" key="1">
    <source>
        <dbReference type="SAM" id="MobiDB-lite"/>
    </source>
</evidence>
<feature type="compositionally biased region" description="Low complexity" evidence="1">
    <location>
        <begin position="9"/>
        <end position="31"/>
    </location>
</feature>
<protein>
    <submittedName>
        <fullName evidence="2">Uncharacterized protein</fullName>
    </submittedName>
</protein>
<feature type="region of interest" description="Disordered" evidence="1">
    <location>
        <begin position="296"/>
        <end position="331"/>
    </location>
</feature>
<keyword evidence="3" id="KW-1185">Reference proteome</keyword>
<feature type="compositionally biased region" description="Basic and acidic residues" evidence="1">
    <location>
        <begin position="109"/>
        <end position="126"/>
    </location>
</feature>
<name>A0AA47NZB3_MERPO</name>
<evidence type="ECO:0000313" key="2">
    <source>
        <dbReference type="EMBL" id="KAK0142338.1"/>
    </source>
</evidence>
<gene>
    <name evidence="2" type="ORF">N1851_019989</name>
</gene>
<dbReference type="AlphaFoldDB" id="A0AA47NZB3"/>
<reference evidence="2" key="1">
    <citation type="journal article" date="2023" name="Front. Mar. Sci.">
        <title>A new Merluccius polli reference genome to investigate the effects of global change in West African waters.</title>
        <authorList>
            <person name="Mateo J.L."/>
            <person name="Blanco-Fernandez C."/>
            <person name="Garcia-Vazquez E."/>
            <person name="Machado-Schiaffino G."/>
        </authorList>
    </citation>
    <scope>NUCLEOTIDE SEQUENCE</scope>
    <source>
        <strain evidence="2">C29</strain>
        <tissue evidence="2">Fin</tissue>
    </source>
</reference>
<organism evidence="2 3">
    <name type="scientific">Merluccius polli</name>
    <name type="common">Benguela hake</name>
    <name type="synonym">Merluccius cadenati</name>
    <dbReference type="NCBI Taxonomy" id="89951"/>
    <lineage>
        <taxon>Eukaryota</taxon>
        <taxon>Metazoa</taxon>
        <taxon>Chordata</taxon>
        <taxon>Craniata</taxon>
        <taxon>Vertebrata</taxon>
        <taxon>Euteleostomi</taxon>
        <taxon>Actinopterygii</taxon>
        <taxon>Neopterygii</taxon>
        <taxon>Teleostei</taxon>
        <taxon>Neoteleostei</taxon>
        <taxon>Acanthomorphata</taxon>
        <taxon>Zeiogadaria</taxon>
        <taxon>Gadariae</taxon>
        <taxon>Gadiformes</taxon>
        <taxon>Gadoidei</taxon>
        <taxon>Merlucciidae</taxon>
        <taxon>Merluccius</taxon>
    </lineage>
</organism>
<feature type="compositionally biased region" description="Basic and acidic residues" evidence="1">
    <location>
        <begin position="236"/>
        <end position="246"/>
    </location>
</feature>
<evidence type="ECO:0000313" key="3">
    <source>
        <dbReference type="Proteomes" id="UP001174136"/>
    </source>
</evidence>
<comment type="caution">
    <text evidence="2">The sequence shown here is derived from an EMBL/GenBank/DDBJ whole genome shotgun (WGS) entry which is preliminary data.</text>
</comment>
<feature type="region of interest" description="Disordered" evidence="1">
    <location>
        <begin position="205"/>
        <end position="282"/>
    </location>
</feature>
<feature type="compositionally biased region" description="Polar residues" evidence="1">
    <location>
        <begin position="303"/>
        <end position="326"/>
    </location>
</feature>
<dbReference type="EMBL" id="JAOPHQ010003698">
    <property type="protein sequence ID" value="KAK0142338.1"/>
    <property type="molecule type" value="Genomic_DNA"/>
</dbReference>
<feature type="compositionally biased region" description="Basic and acidic residues" evidence="1">
    <location>
        <begin position="363"/>
        <end position="380"/>
    </location>
</feature>
<feature type="compositionally biased region" description="Basic and acidic residues" evidence="1">
    <location>
        <begin position="77"/>
        <end position="101"/>
    </location>
</feature>
<feature type="compositionally biased region" description="Polar residues" evidence="1">
    <location>
        <begin position="64"/>
        <end position="76"/>
    </location>
</feature>
<feature type="region of interest" description="Disordered" evidence="1">
    <location>
        <begin position="360"/>
        <end position="380"/>
    </location>
</feature>
<proteinExistence type="predicted"/>
<feature type="region of interest" description="Disordered" evidence="1">
    <location>
        <begin position="1"/>
        <end position="46"/>
    </location>
</feature>
<feature type="compositionally biased region" description="Basic and acidic residues" evidence="1">
    <location>
        <begin position="160"/>
        <end position="169"/>
    </location>
</feature>